<dbReference type="InParanoid" id="A0A369JFS8"/>
<proteinExistence type="predicted"/>
<name>A0A369JFS8_HYPMA</name>
<gene>
    <name evidence="2" type="ORF">Hypma_000240</name>
</gene>
<dbReference type="InterPro" id="IPR029069">
    <property type="entry name" value="HotDog_dom_sf"/>
</dbReference>
<evidence type="ECO:0000313" key="2">
    <source>
        <dbReference type="EMBL" id="RDB18563.1"/>
    </source>
</evidence>
<organism evidence="2 3">
    <name type="scientific">Hypsizygus marmoreus</name>
    <name type="common">White beech mushroom</name>
    <name type="synonym">Agaricus marmoreus</name>
    <dbReference type="NCBI Taxonomy" id="39966"/>
    <lineage>
        <taxon>Eukaryota</taxon>
        <taxon>Fungi</taxon>
        <taxon>Dikarya</taxon>
        <taxon>Basidiomycota</taxon>
        <taxon>Agaricomycotina</taxon>
        <taxon>Agaricomycetes</taxon>
        <taxon>Agaricomycetidae</taxon>
        <taxon>Agaricales</taxon>
        <taxon>Tricholomatineae</taxon>
        <taxon>Lyophyllaceae</taxon>
        <taxon>Hypsizygus</taxon>
    </lineage>
</organism>
<dbReference type="PANTHER" id="PTHR31793:SF39">
    <property type="entry name" value="THIOESTERASE_THIOL ESTER DEHYDRASE-ISOMERASE"/>
    <property type="match status" value="1"/>
</dbReference>
<dbReference type="AlphaFoldDB" id="A0A369JFS8"/>
<dbReference type="Pfam" id="PF13279">
    <property type="entry name" value="4HBT_2"/>
    <property type="match status" value="1"/>
</dbReference>
<evidence type="ECO:0000256" key="1">
    <source>
        <dbReference type="SAM" id="MobiDB-lite"/>
    </source>
</evidence>
<dbReference type="Gene3D" id="3.10.129.10">
    <property type="entry name" value="Hotdog Thioesterase"/>
    <property type="match status" value="1"/>
</dbReference>
<accession>A0A369JFS8</accession>
<reference evidence="2" key="1">
    <citation type="submission" date="2018-04" db="EMBL/GenBank/DDBJ databases">
        <title>Whole genome sequencing of Hypsizygus marmoreus.</title>
        <authorList>
            <person name="Choi I.-G."/>
            <person name="Min B."/>
            <person name="Kim J.-G."/>
            <person name="Kim S."/>
            <person name="Oh Y.-L."/>
            <person name="Kong W.-S."/>
            <person name="Park H."/>
            <person name="Jeong J."/>
            <person name="Song E.-S."/>
        </authorList>
    </citation>
    <scope>NUCLEOTIDE SEQUENCE [LARGE SCALE GENOMIC DNA]</scope>
    <source>
        <strain evidence="2">51987-8</strain>
    </source>
</reference>
<feature type="region of interest" description="Disordered" evidence="1">
    <location>
        <begin position="37"/>
        <end position="64"/>
    </location>
</feature>
<evidence type="ECO:0008006" key="4">
    <source>
        <dbReference type="Google" id="ProtNLM"/>
    </source>
</evidence>
<dbReference type="CDD" id="cd00586">
    <property type="entry name" value="4HBT"/>
    <property type="match status" value="1"/>
</dbReference>
<dbReference type="GO" id="GO:0047617">
    <property type="term" value="F:fatty acyl-CoA hydrolase activity"/>
    <property type="evidence" value="ECO:0007669"/>
    <property type="project" value="TreeGrafter"/>
</dbReference>
<dbReference type="OrthoDB" id="5538558at2759"/>
<dbReference type="Proteomes" id="UP000076154">
    <property type="component" value="Unassembled WGS sequence"/>
</dbReference>
<feature type="compositionally biased region" description="Basic and acidic residues" evidence="1">
    <location>
        <begin position="54"/>
        <end position="64"/>
    </location>
</feature>
<comment type="caution">
    <text evidence="2">The sequence shown here is derived from an EMBL/GenBank/DDBJ whole genome shotgun (WGS) entry which is preliminary data.</text>
</comment>
<keyword evidence="3" id="KW-1185">Reference proteome</keyword>
<sequence length="261" mass="29673">MIAHSLRRFPTSSIGTGAHTIRCHARHKTISALQASFRDPSSPFHIPPGTKGPESPHPHPSHDAVDVEPLEEARHKLMEAGFDPASFWEQRIVWGDQDSFQHVNNVRYVRFFESSRIQWMVSLGQELDGPEKAQDMIKGKGISLILKSIEVQFRRPVTYPDTVRLLPTPPFLLLPPQSRTKQLLIAYRPQPPHHAPEHESKPHHEDPATFRVTASAYSLTQRAFVAHSHEALVWYDYDKLRKCDPGEAVRDVVWGRAKKAS</sequence>
<dbReference type="InterPro" id="IPR050563">
    <property type="entry name" value="4-hydroxybenzoyl-CoA_TE"/>
</dbReference>
<evidence type="ECO:0000313" key="3">
    <source>
        <dbReference type="Proteomes" id="UP000076154"/>
    </source>
</evidence>
<dbReference type="PANTHER" id="PTHR31793">
    <property type="entry name" value="4-HYDROXYBENZOYL-COA THIOESTERASE FAMILY MEMBER"/>
    <property type="match status" value="1"/>
</dbReference>
<dbReference type="SUPFAM" id="SSF54637">
    <property type="entry name" value="Thioesterase/thiol ester dehydrase-isomerase"/>
    <property type="match status" value="1"/>
</dbReference>
<protein>
    <recommendedName>
        <fullName evidence="4">Thioesterase/thiol ester dehydrase-isomerase</fullName>
    </recommendedName>
</protein>
<dbReference type="EMBL" id="LUEZ02000101">
    <property type="protein sequence ID" value="RDB18563.1"/>
    <property type="molecule type" value="Genomic_DNA"/>
</dbReference>